<feature type="region of interest" description="Disordered" evidence="1">
    <location>
        <begin position="61"/>
        <end position="80"/>
    </location>
</feature>
<accession>A0ABQ8TB78</accession>
<organism evidence="2 3">
    <name type="scientific">Periplaneta americana</name>
    <name type="common">American cockroach</name>
    <name type="synonym">Blatta americana</name>
    <dbReference type="NCBI Taxonomy" id="6978"/>
    <lineage>
        <taxon>Eukaryota</taxon>
        <taxon>Metazoa</taxon>
        <taxon>Ecdysozoa</taxon>
        <taxon>Arthropoda</taxon>
        <taxon>Hexapoda</taxon>
        <taxon>Insecta</taxon>
        <taxon>Pterygota</taxon>
        <taxon>Neoptera</taxon>
        <taxon>Polyneoptera</taxon>
        <taxon>Dictyoptera</taxon>
        <taxon>Blattodea</taxon>
        <taxon>Blattoidea</taxon>
        <taxon>Blattidae</taxon>
        <taxon>Blattinae</taxon>
        <taxon>Periplaneta</taxon>
    </lineage>
</organism>
<protein>
    <submittedName>
        <fullName evidence="2">Uncharacterized protein</fullName>
    </submittedName>
</protein>
<evidence type="ECO:0000256" key="1">
    <source>
        <dbReference type="SAM" id="MobiDB-lite"/>
    </source>
</evidence>
<gene>
    <name evidence="2" type="ORF">ANN_04532</name>
</gene>
<sequence>MAASFNCPKIGLNLTSDTKKAPLMRQLGQEIMRNQTTAELRRKGGDRLARRPPLTVIRPPEEREYAVGNGDGNDDDDDDDDDDEEYVLFLHIVTLRRVATLEKLLGLSLLLRGLIRDGSVHLGTVWLIVCPIHRYGDCPSPTDGLCGIRESDADRWTILTQPVLDPGPALWTSRLISPRGPELQTVPDQPTLIVGPSCLILPQSLTETGPVRMRIA</sequence>
<evidence type="ECO:0000313" key="3">
    <source>
        <dbReference type="Proteomes" id="UP001148838"/>
    </source>
</evidence>
<dbReference type="Proteomes" id="UP001148838">
    <property type="component" value="Unassembled WGS sequence"/>
</dbReference>
<keyword evidence="3" id="KW-1185">Reference proteome</keyword>
<dbReference type="EMBL" id="JAJSOF020000013">
    <property type="protein sequence ID" value="KAJ4442935.1"/>
    <property type="molecule type" value="Genomic_DNA"/>
</dbReference>
<proteinExistence type="predicted"/>
<comment type="caution">
    <text evidence="2">The sequence shown here is derived from an EMBL/GenBank/DDBJ whole genome shotgun (WGS) entry which is preliminary data.</text>
</comment>
<reference evidence="2 3" key="1">
    <citation type="journal article" date="2022" name="Allergy">
        <title>Genome assembly and annotation of Periplaneta americana reveal a comprehensive cockroach allergen profile.</title>
        <authorList>
            <person name="Wang L."/>
            <person name="Xiong Q."/>
            <person name="Saelim N."/>
            <person name="Wang L."/>
            <person name="Nong W."/>
            <person name="Wan A.T."/>
            <person name="Shi M."/>
            <person name="Liu X."/>
            <person name="Cao Q."/>
            <person name="Hui J.H.L."/>
            <person name="Sookrung N."/>
            <person name="Leung T.F."/>
            <person name="Tungtrongchitr A."/>
            <person name="Tsui S.K.W."/>
        </authorList>
    </citation>
    <scope>NUCLEOTIDE SEQUENCE [LARGE SCALE GENOMIC DNA]</scope>
    <source>
        <strain evidence="2">PWHHKU_190912</strain>
    </source>
</reference>
<name>A0ABQ8TB78_PERAM</name>
<evidence type="ECO:0000313" key="2">
    <source>
        <dbReference type="EMBL" id="KAJ4442935.1"/>
    </source>
</evidence>